<dbReference type="InterPro" id="IPR027417">
    <property type="entry name" value="P-loop_NTPase"/>
</dbReference>
<keyword evidence="15" id="KW-1185">Reference proteome</keyword>
<accession>A0A223LDV9</accession>
<dbReference type="GO" id="GO:0071897">
    <property type="term" value="P:DNA biosynthetic process"/>
    <property type="evidence" value="ECO:0007669"/>
    <property type="project" value="UniProtKB-KW"/>
</dbReference>
<dbReference type="HAMAP" id="MF_00124">
    <property type="entry name" value="Thymidine_kinase"/>
    <property type="match status" value="1"/>
</dbReference>
<proteinExistence type="inferred from homology"/>
<dbReference type="GeneID" id="55604694"/>
<evidence type="ECO:0000256" key="11">
    <source>
        <dbReference type="PIRSR" id="PIRSR035805-2"/>
    </source>
</evidence>
<dbReference type="SUPFAM" id="SSF52540">
    <property type="entry name" value="P-loop containing nucleoside triphosphate hydrolases"/>
    <property type="match status" value="1"/>
</dbReference>
<keyword evidence="6 12" id="KW-0547">Nucleotide-binding</keyword>
<dbReference type="KEGG" id="vg:55604694"/>
<protein>
    <recommendedName>
        <fullName evidence="3 12">Thymidine kinase</fullName>
        <ecNumber evidence="2 12">2.7.1.21</ecNumber>
    </recommendedName>
</protein>
<evidence type="ECO:0000256" key="6">
    <source>
        <dbReference type="ARBA" id="ARBA00022741"/>
    </source>
</evidence>
<evidence type="ECO:0000313" key="14">
    <source>
        <dbReference type="EMBL" id="ASU00225.1"/>
    </source>
</evidence>
<organism evidence="14 15">
    <name type="scientific">Aeromonas phage AS-zj</name>
    <dbReference type="NCBI Taxonomy" id="2024208"/>
    <lineage>
        <taxon>Viruses</taxon>
        <taxon>Duplodnaviria</taxon>
        <taxon>Heunggongvirae</taxon>
        <taxon>Uroviricota</taxon>
        <taxon>Caudoviricetes</taxon>
        <taxon>Pantevenvirales</taxon>
        <taxon>Straboviridae</taxon>
        <taxon>Emmerichvirinae</taxon>
        <taxon>Ceceduovirus</taxon>
        <taxon>Ceceduovirus aszj</taxon>
    </lineage>
</organism>
<name>A0A223LDV9_9CAUD</name>
<comment type="similarity">
    <text evidence="1 13">Belongs to the thymidine kinase family.</text>
</comment>
<dbReference type="InterPro" id="IPR020633">
    <property type="entry name" value="Thymidine_kinase_CS"/>
</dbReference>
<dbReference type="GO" id="GO:0005524">
    <property type="term" value="F:ATP binding"/>
    <property type="evidence" value="ECO:0007669"/>
    <property type="project" value="UniProtKB-KW"/>
</dbReference>
<feature type="active site" description="Proton acceptor" evidence="10">
    <location>
        <position position="87"/>
    </location>
</feature>
<dbReference type="EC" id="2.7.1.21" evidence="2 12"/>
<feature type="binding site" evidence="11">
    <location>
        <position position="176"/>
    </location>
    <ligand>
        <name>substrate</name>
    </ligand>
</feature>
<evidence type="ECO:0000256" key="5">
    <source>
        <dbReference type="ARBA" id="ARBA00022679"/>
    </source>
</evidence>
<evidence type="ECO:0000256" key="7">
    <source>
        <dbReference type="ARBA" id="ARBA00022777"/>
    </source>
</evidence>
<evidence type="ECO:0000256" key="10">
    <source>
        <dbReference type="PIRSR" id="PIRSR035805-1"/>
    </source>
</evidence>
<reference evidence="14 15" key="1">
    <citation type="submission" date="2017-07" db="EMBL/GenBank/DDBJ databases">
        <title>In vitro design and evaluation of phage cocktails against multidrug-resistant Aeromonas salmonicida.</title>
        <authorList>
            <person name="Chen L."/>
            <person name="Yuan S."/>
            <person name="Ma Y."/>
        </authorList>
    </citation>
    <scope>NUCLEOTIDE SEQUENCE [LARGE SCALE GENOMIC DNA]</scope>
</reference>
<dbReference type="PIRSF" id="PIRSF035805">
    <property type="entry name" value="TK_cell"/>
    <property type="match status" value="1"/>
</dbReference>
<sequence>MSSLHFHHSAMNAGKSSHLLQVAYNYEERGMGVLVLKPCIDTRDGEMVSSRLGVSRPSIMFSDKENLTDLYLSYKIGKKIDCILIDEAQFMTVEQVKQLAFIVDNYDVPVMCYGLMSDSNGEMFDASRQLVVMAEQIVEHKTICWCGSKATMNLRVDENGKKVIGDQVCIGGNDRYISVCRKHWVAGMSGK</sequence>
<dbReference type="GO" id="GO:0004797">
    <property type="term" value="F:thymidine kinase activity"/>
    <property type="evidence" value="ECO:0007669"/>
    <property type="project" value="UniProtKB-EC"/>
</dbReference>
<dbReference type="GO" id="GO:0046104">
    <property type="term" value="P:thymidine metabolic process"/>
    <property type="evidence" value="ECO:0007669"/>
    <property type="project" value="TreeGrafter"/>
</dbReference>
<dbReference type="Gene3D" id="3.40.50.300">
    <property type="entry name" value="P-loop containing nucleotide triphosphate hydrolases"/>
    <property type="match status" value="1"/>
</dbReference>
<evidence type="ECO:0000256" key="1">
    <source>
        <dbReference type="ARBA" id="ARBA00007587"/>
    </source>
</evidence>
<dbReference type="RefSeq" id="YP_009834627.1">
    <property type="nucleotide sequence ID" value="NC_048673.1"/>
</dbReference>
<evidence type="ECO:0000256" key="4">
    <source>
        <dbReference type="ARBA" id="ARBA00022634"/>
    </source>
</evidence>
<keyword evidence="7 12" id="KW-0418">Kinase</keyword>
<comment type="catalytic activity">
    <reaction evidence="9 12">
        <text>thymidine + ATP = dTMP + ADP + H(+)</text>
        <dbReference type="Rhea" id="RHEA:19129"/>
        <dbReference type="ChEBI" id="CHEBI:15378"/>
        <dbReference type="ChEBI" id="CHEBI:17748"/>
        <dbReference type="ChEBI" id="CHEBI:30616"/>
        <dbReference type="ChEBI" id="CHEBI:63528"/>
        <dbReference type="ChEBI" id="CHEBI:456216"/>
        <dbReference type="EC" id="2.7.1.21"/>
    </reaction>
</comment>
<feature type="binding site" evidence="11">
    <location>
        <begin position="168"/>
        <end position="171"/>
    </location>
    <ligand>
        <name>substrate</name>
    </ligand>
</feature>
<dbReference type="Gene3D" id="3.30.60.20">
    <property type="match status" value="1"/>
</dbReference>
<dbReference type="SUPFAM" id="SSF57716">
    <property type="entry name" value="Glucocorticoid receptor-like (DNA-binding domain)"/>
    <property type="match status" value="1"/>
</dbReference>
<dbReference type="EMBL" id="MF448340">
    <property type="protein sequence ID" value="ASU00225.1"/>
    <property type="molecule type" value="Genomic_DNA"/>
</dbReference>
<evidence type="ECO:0000313" key="15">
    <source>
        <dbReference type="Proteomes" id="UP000226092"/>
    </source>
</evidence>
<dbReference type="Proteomes" id="UP000226092">
    <property type="component" value="Segment"/>
</dbReference>
<dbReference type="PANTHER" id="PTHR11441">
    <property type="entry name" value="THYMIDINE KINASE"/>
    <property type="match status" value="1"/>
</dbReference>
<evidence type="ECO:0000256" key="8">
    <source>
        <dbReference type="ARBA" id="ARBA00022840"/>
    </source>
</evidence>
<evidence type="ECO:0000256" key="3">
    <source>
        <dbReference type="ARBA" id="ARBA00020079"/>
    </source>
</evidence>
<dbReference type="PANTHER" id="PTHR11441:SF0">
    <property type="entry name" value="THYMIDINE KINASE, CYTOSOLIC"/>
    <property type="match status" value="1"/>
</dbReference>
<dbReference type="Pfam" id="PF00265">
    <property type="entry name" value="TK"/>
    <property type="match status" value="1"/>
</dbReference>
<keyword evidence="5 12" id="KW-0808">Transferase</keyword>
<dbReference type="InterPro" id="IPR001267">
    <property type="entry name" value="Thymidine_kinase"/>
</dbReference>
<evidence type="ECO:0000256" key="13">
    <source>
        <dbReference type="RuleBase" id="RU004165"/>
    </source>
</evidence>
<evidence type="ECO:0000256" key="12">
    <source>
        <dbReference type="RuleBase" id="RU000544"/>
    </source>
</evidence>
<dbReference type="PROSITE" id="PS00603">
    <property type="entry name" value="TK_CELLULAR_TYPE"/>
    <property type="match status" value="1"/>
</dbReference>
<evidence type="ECO:0000256" key="2">
    <source>
        <dbReference type="ARBA" id="ARBA00012118"/>
    </source>
</evidence>
<evidence type="ECO:0000256" key="9">
    <source>
        <dbReference type="ARBA" id="ARBA00048254"/>
    </source>
</evidence>
<keyword evidence="4 12" id="KW-0237">DNA synthesis</keyword>
<dbReference type="NCBIfam" id="NF003300">
    <property type="entry name" value="PRK04296.1-5"/>
    <property type="match status" value="1"/>
</dbReference>
<keyword evidence="8 12" id="KW-0067">ATP-binding</keyword>